<keyword evidence="3 8" id="KW-0479">Metal-binding</keyword>
<evidence type="ECO:0000256" key="5">
    <source>
        <dbReference type="ARBA" id="ARBA00023239"/>
    </source>
</evidence>
<evidence type="ECO:0000256" key="8">
    <source>
        <dbReference type="PIRSR" id="PIRSR601765-1"/>
    </source>
</evidence>
<comment type="cofactor">
    <cofactor evidence="8">
        <name>Zn(2+)</name>
        <dbReference type="ChEBI" id="CHEBI:29105"/>
    </cofactor>
    <text evidence="8">Binds 1 zinc ion per subunit.</text>
</comment>
<keyword evidence="11" id="KW-1185">Reference proteome</keyword>
<dbReference type="Pfam" id="PF00484">
    <property type="entry name" value="Pro_CA"/>
    <property type="match status" value="1"/>
</dbReference>
<dbReference type="InterPro" id="IPR015892">
    <property type="entry name" value="Carbonic_anhydrase_CS"/>
</dbReference>
<dbReference type="GO" id="GO:0008270">
    <property type="term" value="F:zinc ion binding"/>
    <property type="evidence" value="ECO:0007669"/>
    <property type="project" value="UniProtKB-UniRule"/>
</dbReference>
<evidence type="ECO:0000256" key="7">
    <source>
        <dbReference type="ARBA" id="ARBA00048348"/>
    </source>
</evidence>
<dbReference type="GO" id="GO:0015976">
    <property type="term" value="P:carbon utilization"/>
    <property type="evidence" value="ECO:0007669"/>
    <property type="project" value="InterPro"/>
</dbReference>
<dbReference type="PROSITE" id="PS00704">
    <property type="entry name" value="PROK_CO2_ANHYDRASE_1"/>
    <property type="match status" value="1"/>
</dbReference>
<dbReference type="RefSeq" id="WP_191208350.1">
    <property type="nucleotide sequence ID" value="NZ_BAABKL010000023.1"/>
</dbReference>
<dbReference type="SMART" id="SM00947">
    <property type="entry name" value="Pro_CA"/>
    <property type="match status" value="1"/>
</dbReference>
<evidence type="ECO:0000256" key="3">
    <source>
        <dbReference type="ARBA" id="ARBA00022723"/>
    </source>
</evidence>
<evidence type="ECO:0000256" key="1">
    <source>
        <dbReference type="ARBA" id="ARBA00006217"/>
    </source>
</evidence>
<evidence type="ECO:0000256" key="4">
    <source>
        <dbReference type="ARBA" id="ARBA00022833"/>
    </source>
</evidence>
<dbReference type="InterPro" id="IPR036874">
    <property type="entry name" value="Carbonic_anhydrase_sf"/>
</dbReference>
<comment type="caution">
    <text evidence="10">The sequence shown here is derived from an EMBL/GenBank/DDBJ whole genome shotgun (WGS) entry which is preliminary data.</text>
</comment>
<evidence type="ECO:0000256" key="9">
    <source>
        <dbReference type="RuleBase" id="RU003956"/>
    </source>
</evidence>
<dbReference type="GO" id="GO:0004089">
    <property type="term" value="F:carbonate dehydratase activity"/>
    <property type="evidence" value="ECO:0007669"/>
    <property type="project" value="UniProtKB-UniRule"/>
</dbReference>
<comment type="function">
    <text evidence="9">Reversible hydration of carbon dioxide.</text>
</comment>
<dbReference type="PROSITE" id="PS00705">
    <property type="entry name" value="PROK_CO2_ANHYDRASE_2"/>
    <property type="match status" value="1"/>
</dbReference>
<feature type="binding site" evidence="8">
    <location>
        <position position="38"/>
    </location>
    <ligand>
        <name>Zn(2+)</name>
        <dbReference type="ChEBI" id="CHEBI:29105"/>
    </ligand>
</feature>
<comment type="similarity">
    <text evidence="1 9">Belongs to the beta-class carbonic anhydrase family.</text>
</comment>
<protein>
    <recommendedName>
        <fullName evidence="2 9">Carbonic anhydrase</fullName>
        <ecNumber evidence="2 9">4.2.1.1</ecNumber>
    </recommendedName>
    <alternativeName>
        <fullName evidence="9">Carbonate dehydratase</fullName>
    </alternativeName>
</protein>
<accession>A0A927EXY1</accession>
<dbReference type="AlphaFoldDB" id="A0A927EXY1"/>
<evidence type="ECO:0000313" key="10">
    <source>
        <dbReference type="EMBL" id="MBD3931032.1"/>
    </source>
</evidence>
<dbReference type="Gene3D" id="3.40.1050.10">
    <property type="entry name" value="Carbonic anhydrase"/>
    <property type="match status" value="1"/>
</dbReference>
<organism evidence="10 11">
    <name type="scientific">Streptomyces chumphonensis</name>
    <dbReference type="NCBI Taxonomy" id="1214925"/>
    <lineage>
        <taxon>Bacteria</taxon>
        <taxon>Bacillati</taxon>
        <taxon>Actinomycetota</taxon>
        <taxon>Actinomycetes</taxon>
        <taxon>Kitasatosporales</taxon>
        <taxon>Streptomycetaceae</taxon>
        <taxon>Streptomyces</taxon>
    </lineage>
</organism>
<evidence type="ECO:0000256" key="2">
    <source>
        <dbReference type="ARBA" id="ARBA00012925"/>
    </source>
</evidence>
<dbReference type="EC" id="4.2.1.1" evidence="2 9"/>
<feature type="binding site" evidence="8">
    <location>
        <position position="101"/>
    </location>
    <ligand>
        <name>Zn(2+)</name>
        <dbReference type="ChEBI" id="CHEBI:29105"/>
    </ligand>
</feature>
<dbReference type="EMBL" id="JACXYU010000002">
    <property type="protein sequence ID" value="MBD3931032.1"/>
    <property type="molecule type" value="Genomic_DNA"/>
</dbReference>
<keyword evidence="5 9" id="KW-0456">Lyase</keyword>
<evidence type="ECO:0000313" key="11">
    <source>
        <dbReference type="Proteomes" id="UP000632289"/>
    </source>
</evidence>
<dbReference type="InterPro" id="IPR001765">
    <property type="entry name" value="Carbonic_anhydrase"/>
</dbReference>
<keyword evidence="4 8" id="KW-0862">Zinc</keyword>
<proteinExistence type="inferred from homology"/>
<dbReference type="PANTHER" id="PTHR11002:SF76">
    <property type="entry name" value="CARBONIC ANHYDRASE"/>
    <property type="match status" value="1"/>
</dbReference>
<comment type="catalytic activity">
    <reaction evidence="7 9">
        <text>hydrogencarbonate + H(+) = CO2 + H2O</text>
        <dbReference type="Rhea" id="RHEA:10748"/>
        <dbReference type="ChEBI" id="CHEBI:15377"/>
        <dbReference type="ChEBI" id="CHEBI:15378"/>
        <dbReference type="ChEBI" id="CHEBI:16526"/>
        <dbReference type="ChEBI" id="CHEBI:17544"/>
        <dbReference type="EC" id="4.2.1.1"/>
    </reaction>
</comment>
<dbReference type="SUPFAM" id="SSF53056">
    <property type="entry name" value="beta-carbonic anhydrase, cab"/>
    <property type="match status" value="1"/>
</dbReference>
<sequence length="200" mass="21258">MLRIIDQARAFPSRYGGEEPALQGFAGGQRPSAMFITCSDSRVVPTLLTGVGPGELFELRTAGNVVPPYDPEHATSEMATIEYAVCVLGVSDIILCGHSHCGAVGAVARGDDLRTLPAVRGWLSRSVPPHEGGADVGDLGPDVARPVQRHVVTQMEKLRGYPCVSEAVRDGRLGLHAWYYEVHTGAVQAHQIATGAFSSL</sequence>
<name>A0A927EXY1_9ACTN</name>
<comment type="function">
    <text evidence="6">Catalyzes the reversible hydration of carbon dioxide to form bicarbonate.</text>
</comment>
<feature type="binding site" evidence="8">
    <location>
        <position position="98"/>
    </location>
    <ligand>
        <name>Zn(2+)</name>
        <dbReference type="ChEBI" id="CHEBI:29105"/>
    </ligand>
</feature>
<gene>
    <name evidence="10" type="ORF">IF129_05585</name>
</gene>
<reference evidence="10" key="1">
    <citation type="submission" date="2020-09" db="EMBL/GenBank/DDBJ databases">
        <title>Secondary metabolite and genome analysis of marine Streptomyces chumphonensis KK1-2T.</title>
        <authorList>
            <person name="Phongsopitanun W."/>
            <person name="Kanchanasin P."/>
            <person name="Pittayakhajonwut P."/>
            <person name="Suwanborirux K."/>
            <person name="Tanasupawat S."/>
        </authorList>
    </citation>
    <scope>NUCLEOTIDE SEQUENCE</scope>
    <source>
        <strain evidence="10">KK1-2</strain>
    </source>
</reference>
<dbReference type="Proteomes" id="UP000632289">
    <property type="component" value="Unassembled WGS sequence"/>
</dbReference>
<dbReference type="PANTHER" id="PTHR11002">
    <property type="entry name" value="CARBONIC ANHYDRASE"/>
    <property type="match status" value="1"/>
</dbReference>
<evidence type="ECO:0000256" key="6">
    <source>
        <dbReference type="ARBA" id="ARBA00024993"/>
    </source>
</evidence>
<feature type="binding site" evidence="8">
    <location>
        <position position="40"/>
    </location>
    <ligand>
        <name>Zn(2+)</name>
        <dbReference type="ChEBI" id="CHEBI:29105"/>
    </ligand>
</feature>